<dbReference type="InterPro" id="IPR040221">
    <property type="entry name" value="CDCA7/CDA7L"/>
</dbReference>
<evidence type="ECO:0000256" key="8">
    <source>
        <dbReference type="ARBA" id="ARBA00023163"/>
    </source>
</evidence>
<dbReference type="OrthoDB" id="298344at2759"/>
<evidence type="ECO:0000256" key="2">
    <source>
        <dbReference type="ARBA" id="ARBA00004496"/>
    </source>
</evidence>
<protein>
    <recommendedName>
        <fullName evidence="11">Zinc-finger domain-containing protein</fullName>
    </recommendedName>
</protein>
<evidence type="ECO:0000313" key="12">
    <source>
        <dbReference type="EMBL" id="CAB3381967.1"/>
    </source>
</evidence>
<feature type="compositionally biased region" description="Acidic residues" evidence="10">
    <location>
        <begin position="17"/>
        <end position="28"/>
    </location>
</feature>
<dbReference type="InterPro" id="IPR018866">
    <property type="entry name" value="Znf-4CXXC_R1"/>
</dbReference>
<dbReference type="Pfam" id="PF10497">
    <property type="entry name" value="zf-4CXXC_R1"/>
    <property type="match status" value="1"/>
</dbReference>
<feature type="domain" description="Zinc-finger" evidence="11">
    <location>
        <begin position="176"/>
        <end position="274"/>
    </location>
</feature>
<keyword evidence="6" id="KW-0832">Ubl conjugation</keyword>
<dbReference type="GO" id="GO:0006355">
    <property type="term" value="P:regulation of DNA-templated transcription"/>
    <property type="evidence" value="ECO:0007669"/>
    <property type="project" value="InterPro"/>
</dbReference>
<keyword evidence="4" id="KW-1017">Isopeptide bond</keyword>
<gene>
    <name evidence="12" type="ORF">CLODIP_2_CD11140</name>
</gene>
<reference evidence="12 13" key="1">
    <citation type="submission" date="2020-04" db="EMBL/GenBank/DDBJ databases">
        <authorList>
            <person name="Alioto T."/>
            <person name="Alioto T."/>
            <person name="Gomez Garrido J."/>
        </authorList>
    </citation>
    <scope>NUCLEOTIDE SEQUENCE [LARGE SCALE GENOMIC DNA]</scope>
</reference>
<evidence type="ECO:0000256" key="5">
    <source>
        <dbReference type="ARBA" id="ARBA00022553"/>
    </source>
</evidence>
<dbReference type="PANTHER" id="PTHR31169:SF8">
    <property type="entry name" value="ZINC-FINGER DOMAIN OF MONOAMINE-OXIDASE A REPRESSOR R1 PROTEIN"/>
    <property type="match status" value="1"/>
</dbReference>
<dbReference type="Proteomes" id="UP000494165">
    <property type="component" value="Unassembled WGS sequence"/>
</dbReference>
<keyword evidence="5" id="KW-0597">Phosphoprotein</keyword>
<dbReference type="EMBL" id="CADEPI010000253">
    <property type="protein sequence ID" value="CAB3381967.1"/>
    <property type="molecule type" value="Genomic_DNA"/>
</dbReference>
<organism evidence="12 13">
    <name type="scientific">Cloeon dipterum</name>
    <dbReference type="NCBI Taxonomy" id="197152"/>
    <lineage>
        <taxon>Eukaryota</taxon>
        <taxon>Metazoa</taxon>
        <taxon>Ecdysozoa</taxon>
        <taxon>Arthropoda</taxon>
        <taxon>Hexapoda</taxon>
        <taxon>Insecta</taxon>
        <taxon>Pterygota</taxon>
        <taxon>Palaeoptera</taxon>
        <taxon>Ephemeroptera</taxon>
        <taxon>Pisciforma</taxon>
        <taxon>Baetidae</taxon>
        <taxon>Cloeon</taxon>
    </lineage>
</organism>
<comment type="caution">
    <text evidence="12">The sequence shown here is derived from an EMBL/GenBank/DDBJ whole genome shotgun (WGS) entry which is preliminary data.</text>
</comment>
<dbReference type="AlphaFoldDB" id="A0A8S1DN11"/>
<evidence type="ECO:0000259" key="11">
    <source>
        <dbReference type="Pfam" id="PF10497"/>
    </source>
</evidence>
<evidence type="ECO:0000313" key="13">
    <source>
        <dbReference type="Proteomes" id="UP000494165"/>
    </source>
</evidence>
<evidence type="ECO:0000256" key="9">
    <source>
        <dbReference type="ARBA" id="ARBA00023242"/>
    </source>
</evidence>
<keyword evidence="3" id="KW-0963">Cytoplasm</keyword>
<keyword evidence="13" id="KW-1185">Reference proteome</keyword>
<feature type="region of interest" description="Disordered" evidence="10">
    <location>
        <begin position="1"/>
        <end position="32"/>
    </location>
</feature>
<evidence type="ECO:0000256" key="3">
    <source>
        <dbReference type="ARBA" id="ARBA00022490"/>
    </source>
</evidence>
<evidence type="ECO:0000256" key="10">
    <source>
        <dbReference type="SAM" id="MobiDB-lite"/>
    </source>
</evidence>
<proteinExistence type="predicted"/>
<keyword evidence="7" id="KW-0805">Transcription regulation</keyword>
<keyword evidence="9" id="KW-0539">Nucleus</keyword>
<comment type="subcellular location">
    <subcellularLocation>
        <location evidence="2">Cytoplasm</location>
    </subcellularLocation>
    <subcellularLocation>
        <location evidence="1">Nucleus</location>
    </subcellularLocation>
</comment>
<evidence type="ECO:0000256" key="7">
    <source>
        <dbReference type="ARBA" id="ARBA00023015"/>
    </source>
</evidence>
<feature type="compositionally biased region" description="Acidic residues" evidence="10">
    <location>
        <begin position="287"/>
        <end position="297"/>
    </location>
</feature>
<dbReference type="PANTHER" id="PTHR31169">
    <property type="entry name" value="OS05G0300700 PROTEIN"/>
    <property type="match status" value="1"/>
</dbReference>
<dbReference type="GO" id="GO:0005634">
    <property type="term" value="C:nucleus"/>
    <property type="evidence" value="ECO:0007669"/>
    <property type="project" value="UniProtKB-SubCell"/>
</dbReference>
<dbReference type="GO" id="GO:0005737">
    <property type="term" value="C:cytoplasm"/>
    <property type="evidence" value="ECO:0007669"/>
    <property type="project" value="UniProtKB-SubCell"/>
</dbReference>
<keyword evidence="8" id="KW-0804">Transcription</keyword>
<evidence type="ECO:0000256" key="6">
    <source>
        <dbReference type="ARBA" id="ARBA00022843"/>
    </source>
</evidence>
<name>A0A8S1DN11_9INSE</name>
<evidence type="ECO:0000256" key="4">
    <source>
        <dbReference type="ARBA" id="ARBA00022499"/>
    </source>
</evidence>
<feature type="region of interest" description="Disordered" evidence="10">
    <location>
        <begin position="278"/>
        <end position="299"/>
    </location>
</feature>
<evidence type="ECO:0000256" key="1">
    <source>
        <dbReference type="ARBA" id="ARBA00004123"/>
    </source>
</evidence>
<sequence length="331" mass="37360">MLDTELNNDDPLGGSDIQDENDDDDDSTSDLNEIRQRNMKALEEARAALKSVADEFNSQLREDNEKALKARRHSMAAGAQKRPRSPILDRKSTRLTGMPIVDYRGLEFDEDLRGNRRYRNPDDNLNNLLSKLKPGAVKRRHSISTIRSLPVTVLNVEDVTEEMISKINYMSTKKKYDPVNGKSCHQCRQKTADTKSVCRSGFCFGVRGQFCGACLKDHYGQDLAEALRDPVWQCPMCRGVCNCSFCRKKAGRAPLGQISSYVRTLGYKSVHHFLMEKEGPGAPADHESEDEENEEKEELVFPVKEAKKMPDKIGSTRPSNLLVGKVLLFYL</sequence>
<accession>A0A8S1DN11</accession>